<dbReference type="InterPro" id="IPR052158">
    <property type="entry name" value="INH-QAR"/>
</dbReference>
<protein>
    <recommendedName>
        <fullName evidence="2">DJ-1/PfpI domain-containing protein</fullName>
    </recommendedName>
</protein>
<dbReference type="Gene3D" id="3.40.50.880">
    <property type="match status" value="1"/>
</dbReference>
<reference evidence="3" key="1">
    <citation type="submission" date="2018-03" db="EMBL/GenBank/DDBJ databases">
        <authorList>
            <person name="Guldener U."/>
        </authorList>
    </citation>
    <scope>NUCLEOTIDE SEQUENCE</scope>
</reference>
<dbReference type="InterPro" id="IPR029062">
    <property type="entry name" value="Class_I_gatase-like"/>
</dbReference>
<name>A0AAE8MNJ5_9PEZI</name>
<dbReference type="CDD" id="cd03139">
    <property type="entry name" value="GATase1_PfpI_2"/>
    <property type="match status" value="1"/>
</dbReference>
<gene>
    <name evidence="3" type="ORF">DNG_00027</name>
</gene>
<accession>A0AAE8MNJ5</accession>
<feature type="chain" id="PRO_5041907295" description="DJ-1/PfpI domain-containing protein" evidence="1">
    <location>
        <begin position="26"/>
        <end position="302"/>
    </location>
</feature>
<dbReference type="EMBL" id="ONZQ02000001">
    <property type="protein sequence ID" value="SPN96499.1"/>
    <property type="molecule type" value="Genomic_DNA"/>
</dbReference>
<dbReference type="Pfam" id="PF01965">
    <property type="entry name" value="DJ-1_PfpI"/>
    <property type="match status" value="1"/>
</dbReference>
<dbReference type="SUPFAM" id="SSF52317">
    <property type="entry name" value="Class I glutamine amidotransferase-like"/>
    <property type="match status" value="1"/>
</dbReference>
<sequence length="302" mass="32448">MFTSKPFGLVAVGIIMLQLLSPVVAQSATEEQLRNRNRTVSLGIVVFPGWEPLDVFGPLELFFSISVAHKLVLSVIAAETGLVSAGVPPHLMKPGEPPMDVGYMLQPKIEATHTFANAPALDIILIPGGLGNVALEQANDTSVEDFIALRADHAEYLLSVCTGSVSLARAGVLKGRRATTNKGAWDWVTSHGGDGINWVPTARWTQDGKVWTSSGVAAGIDMAYAFLRHFYGEDDENLVATMNGIEYAPHTNADWDPFSVVHKVYWRCTTPTCGPLTLTIHDKVPGADPDANVEGCVKPVGF</sequence>
<dbReference type="InterPro" id="IPR002818">
    <property type="entry name" value="DJ-1/PfpI"/>
</dbReference>
<keyword evidence="1" id="KW-0732">Signal</keyword>
<feature type="domain" description="DJ-1/PfpI" evidence="2">
    <location>
        <begin position="108"/>
        <end position="227"/>
    </location>
</feature>
<evidence type="ECO:0000313" key="3">
    <source>
        <dbReference type="EMBL" id="SPN96499.1"/>
    </source>
</evidence>
<organism evidence="3 4">
    <name type="scientific">Cephalotrichum gorgonifer</name>
    <dbReference type="NCBI Taxonomy" id="2041049"/>
    <lineage>
        <taxon>Eukaryota</taxon>
        <taxon>Fungi</taxon>
        <taxon>Dikarya</taxon>
        <taxon>Ascomycota</taxon>
        <taxon>Pezizomycotina</taxon>
        <taxon>Sordariomycetes</taxon>
        <taxon>Hypocreomycetidae</taxon>
        <taxon>Microascales</taxon>
        <taxon>Microascaceae</taxon>
        <taxon>Cephalotrichum</taxon>
    </lineage>
</organism>
<dbReference type="AlphaFoldDB" id="A0AAE8MNJ5"/>
<dbReference type="Proteomes" id="UP001187682">
    <property type="component" value="Unassembled WGS sequence"/>
</dbReference>
<evidence type="ECO:0000256" key="1">
    <source>
        <dbReference type="SAM" id="SignalP"/>
    </source>
</evidence>
<evidence type="ECO:0000313" key="4">
    <source>
        <dbReference type="Proteomes" id="UP001187682"/>
    </source>
</evidence>
<dbReference type="PANTHER" id="PTHR43130">
    <property type="entry name" value="ARAC-FAMILY TRANSCRIPTIONAL REGULATOR"/>
    <property type="match status" value="1"/>
</dbReference>
<dbReference type="PANTHER" id="PTHR43130:SF15">
    <property type="entry name" value="THIJ_PFPI FAMILY PROTEIN (AFU_ORTHOLOGUE AFUA_5G14240)"/>
    <property type="match status" value="1"/>
</dbReference>
<evidence type="ECO:0000259" key="2">
    <source>
        <dbReference type="Pfam" id="PF01965"/>
    </source>
</evidence>
<keyword evidence="4" id="KW-1185">Reference proteome</keyword>
<proteinExistence type="predicted"/>
<comment type="caution">
    <text evidence="3">The sequence shown here is derived from an EMBL/GenBank/DDBJ whole genome shotgun (WGS) entry which is preliminary data.</text>
</comment>
<feature type="signal peptide" evidence="1">
    <location>
        <begin position="1"/>
        <end position="25"/>
    </location>
</feature>